<proteinExistence type="predicted"/>
<gene>
    <name evidence="1" type="ORF">MRATA1EN1_LOCUS27306</name>
</gene>
<reference evidence="1" key="1">
    <citation type="submission" date="2023-04" db="EMBL/GenBank/DDBJ databases">
        <authorList>
            <consortium name="ELIXIR-Norway"/>
        </authorList>
    </citation>
    <scope>NUCLEOTIDE SEQUENCE [LARGE SCALE GENOMIC DNA]</scope>
</reference>
<accession>A0ABN8ZX56</accession>
<evidence type="ECO:0000313" key="1">
    <source>
        <dbReference type="EMBL" id="CAI9178344.1"/>
    </source>
</evidence>
<evidence type="ECO:0000313" key="2">
    <source>
        <dbReference type="Proteomes" id="UP001176941"/>
    </source>
</evidence>
<keyword evidence="2" id="KW-1185">Reference proteome</keyword>
<organism evidence="1 2">
    <name type="scientific">Rangifer tarandus platyrhynchus</name>
    <name type="common">Svalbard reindeer</name>
    <dbReference type="NCBI Taxonomy" id="3082113"/>
    <lineage>
        <taxon>Eukaryota</taxon>
        <taxon>Metazoa</taxon>
        <taxon>Chordata</taxon>
        <taxon>Craniata</taxon>
        <taxon>Vertebrata</taxon>
        <taxon>Euteleostomi</taxon>
        <taxon>Mammalia</taxon>
        <taxon>Eutheria</taxon>
        <taxon>Laurasiatheria</taxon>
        <taxon>Artiodactyla</taxon>
        <taxon>Ruminantia</taxon>
        <taxon>Pecora</taxon>
        <taxon>Cervidae</taxon>
        <taxon>Odocoileinae</taxon>
        <taxon>Rangifer</taxon>
    </lineage>
</organism>
<dbReference type="EMBL" id="OX459943">
    <property type="protein sequence ID" value="CAI9178344.1"/>
    <property type="molecule type" value="Genomic_DNA"/>
</dbReference>
<sequence>MGVKGTRRVCDLTSGRGQAHLTGSGQCRIGRASRCPAQLALPGPVGLDVSGGPVAKHLPVAEIQLG</sequence>
<dbReference type="Proteomes" id="UP001176941">
    <property type="component" value="Chromosome 7"/>
</dbReference>
<protein>
    <submittedName>
        <fullName evidence="1">Uncharacterized protein</fullName>
    </submittedName>
</protein>
<name>A0ABN8ZX56_RANTA</name>